<dbReference type="PANTHER" id="PTHR10997">
    <property type="entry name" value="IMPORTIN-7, 8, 11"/>
    <property type="match status" value="1"/>
</dbReference>
<dbReference type="GO" id="GO:0005635">
    <property type="term" value="C:nuclear envelope"/>
    <property type="evidence" value="ECO:0007669"/>
    <property type="project" value="TreeGrafter"/>
</dbReference>
<protein>
    <submittedName>
        <fullName evidence="1">Uncharacterized protein</fullName>
    </submittedName>
</protein>
<dbReference type="Proteomes" id="UP001206925">
    <property type="component" value="Unassembled WGS sequence"/>
</dbReference>
<evidence type="ECO:0000313" key="2">
    <source>
        <dbReference type="Proteomes" id="UP001206925"/>
    </source>
</evidence>
<dbReference type="AlphaFoldDB" id="A0AAD5GKG9"/>
<name>A0AAD5GKG9_AMBAR</name>
<dbReference type="PANTHER" id="PTHR10997:SF71">
    <property type="entry name" value="ARM REPEAT SUPERFAMILY PROTEIN-RELATED"/>
    <property type="match status" value="1"/>
</dbReference>
<dbReference type="InterPro" id="IPR011989">
    <property type="entry name" value="ARM-like"/>
</dbReference>
<gene>
    <name evidence="1" type="ORF">M8C21_032740</name>
</gene>
<dbReference type="Gene3D" id="1.25.10.10">
    <property type="entry name" value="Leucine-rich Repeat Variant"/>
    <property type="match status" value="1"/>
</dbReference>
<organism evidence="1 2">
    <name type="scientific">Ambrosia artemisiifolia</name>
    <name type="common">Common ragweed</name>
    <dbReference type="NCBI Taxonomy" id="4212"/>
    <lineage>
        <taxon>Eukaryota</taxon>
        <taxon>Viridiplantae</taxon>
        <taxon>Streptophyta</taxon>
        <taxon>Embryophyta</taxon>
        <taxon>Tracheophyta</taxon>
        <taxon>Spermatophyta</taxon>
        <taxon>Magnoliopsida</taxon>
        <taxon>eudicotyledons</taxon>
        <taxon>Gunneridae</taxon>
        <taxon>Pentapetalae</taxon>
        <taxon>asterids</taxon>
        <taxon>campanulids</taxon>
        <taxon>Asterales</taxon>
        <taxon>Asteraceae</taxon>
        <taxon>Asteroideae</taxon>
        <taxon>Heliantheae alliance</taxon>
        <taxon>Heliantheae</taxon>
        <taxon>Ambrosia</taxon>
    </lineage>
</organism>
<accession>A0AAD5GKG9</accession>
<reference evidence="1" key="1">
    <citation type="submission" date="2022-06" db="EMBL/GenBank/DDBJ databases">
        <title>Uncovering the hologenomic basis of an extraordinary plant invasion.</title>
        <authorList>
            <person name="Bieker V.C."/>
            <person name="Martin M.D."/>
            <person name="Gilbert T."/>
            <person name="Hodgins K."/>
            <person name="Battlay P."/>
            <person name="Petersen B."/>
            <person name="Wilson J."/>
        </authorList>
    </citation>
    <scope>NUCLEOTIDE SEQUENCE</scope>
    <source>
        <strain evidence="1">AA19_3_7</strain>
        <tissue evidence="1">Leaf</tissue>
    </source>
</reference>
<dbReference type="GO" id="GO:0006606">
    <property type="term" value="P:protein import into nucleus"/>
    <property type="evidence" value="ECO:0007669"/>
    <property type="project" value="TreeGrafter"/>
</dbReference>
<keyword evidence="2" id="KW-1185">Reference proteome</keyword>
<proteinExistence type="predicted"/>
<feature type="non-terminal residue" evidence="1">
    <location>
        <position position="153"/>
    </location>
</feature>
<dbReference type="InterPro" id="IPR016024">
    <property type="entry name" value="ARM-type_fold"/>
</dbReference>
<dbReference type="EMBL" id="JAMZMK010007548">
    <property type="protein sequence ID" value="KAI7744324.1"/>
    <property type="molecule type" value="Genomic_DNA"/>
</dbReference>
<dbReference type="GO" id="GO:0005829">
    <property type="term" value="C:cytosol"/>
    <property type="evidence" value="ECO:0007669"/>
    <property type="project" value="TreeGrafter"/>
</dbReference>
<sequence>MDFVSELAAWVAGQYAHINFADPNNFRKALQCVVAGMRDPELPVRVDSVFALRSFVESCKVLYCGSVLSNIHNIMKLYDANISTDVKLDQSFHSYLMLMDEVENEDLVCTLETIVDKFGEEMAPYALGLCQSLATAFWKCINTSEGDEEADDS</sequence>
<evidence type="ECO:0000313" key="1">
    <source>
        <dbReference type="EMBL" id="KAI7744324.1"/>
    </source>
</evidence>
<dbReference type="SUPFAM" id="SSF48371">
    <property type="entry name" value="ARM repeat"/>
    <property type="match status" value="1"/>
</dbReference>
<comment type="caution">
    <text evidence="1">The sequence shown here is derived from an EMBL/GenBank/DDBJ whole genome shotgun (WGS) entry which is preliminary data.</text>
</comment>